<keyword evidence="9" id="KW-1185">Reference proteome</keyword>
<evidence type="ECO:0000256" key="5">
    <source>
        <dbReference type="PIRSR" id="PIRSR602401-1"/>
    </source>
</evidence>
<comment type="cofactor">
    <cofactor evidence="5">
        <name>heme</name>
        <dbReference type="ChEBI" id="CHEBI:30413"/>
    </cofactor>
</comment>
<evidence type="ECO:0000256" key="4">
    <source>
        <dbReference type="ARBA" id="ARBA00023004"/>
    </source>
</evidence>
<comment type="similarity">
    <text evidence="1 6">Belongs to the cytochrome P450 family.</text>
</comment>
<keyword evidence="2 5" id="KW-0479">Metal-binding</keyword>
<dbReference type="GO" id="GO:0016705">
    <property type="term" value="F:oxidoreductase activity, acting on paired donors, with incorporation or reduction of molecular oxygen"/>
    <property type="evidence" value="ECO:0007669"/>
    <property type="project" value="InterPro"/>
</dbReference>
<name>A0A507C3M9_9FUNG</name>
<keyword evidence="6" id="KW-0503">Monooxygenase</keyword>
<evidence type="ECO:0000256" key="6">
    <source>
        <dbReference type="RuleBase" id="RU000461"/>
    </source>
</evidence>
<dbReference type="GO" id="GO:0004497">
    <property type="term" value="F:monooxygenase activity"/>
    <property type="evidence" value="ECO:0007669"/>
    <property type="project" value="UniProtKB-KW"/>
</dbReference>
<dbReference type="InterPro" id="IPR017972">
    <property type="entry name" value="Cyt_P450_CS"/>
</dbReference>
<reference evidence="8 9" key="1">
    <citation type="journal article" date="2019" name="Sci. Rep.">
        <title>Comparative genomics of chytrid fungi reveal insights into the obligate biotrophic and pathogenic lifestyle of Synchytrium endobioticum.</title>
        <authorList>
            <person name="van de Vossenberg B.T.L.H."/>
            <person name="Warris S."/>
            <person name="Nguyen H.D.T."/>
            <person name="van Gent-Pelzer M.P.E."/>
            <person name="Joly D.L."/>
            <person name="van de Geest H.C."/>
            <person name="Bonants P.J.M."/>
            <person name="Smith D.S."/>
            <person name="Levesque C.A."/>
            <person name="van der Lee T.A.J."/>
        </authorList>
    </citation>
    <scope>NUCLEOTIDE SEQUENCE [LARGE SCALE GENOMIC DNA]</scope>
    <source>
        <strain evidence="8 9">JEL517</strain>
    </source>
</reference>
<evidence type="ECO:0000256" key="3">
    <source>
        <dbReference type="ARBA" id="ARBA00023002"/>
    </source>
</evidence>
<accession>A0A507C3M9</accession>
<keyword evidence="7" id="KW-1133">Transmembrane helix</keyword>
<dbReference type="PANTHER" id="PTHR24296">
    <property type="entry name" value="CYTOCHROME P450"/>
    <property type="match status" value="1"/>
</dbReference>
<evidence type="ECO:0000313" key="8">
    <source>
        <dbReference type="EMBL" id="TPX32165.1"/>
    </source>
</evidence>
<dbReference type="STRING" id="1806994.A0A507C3M9"/>
<dbReference type="Proteomes" id="UP000319731">
    <property type="component" value="Unassembled WGS sequence"/>
</dbReference>
<keyword evidence="7" id="KW-0812">Transmembrane</keyword>
<feature type="binding site" description="axial binding residue" evidence="5">
    <location>
        <position position="465"/>
    </location>
    <ligand>
        <name>heme</name>
        <dbReference type="ChEBI" id="CHEBI:30413"/>
    </ligand>
    <ligandPart>
        <name>Fe</name>
        <dbReference type="ChEBI" id="CHEBI:18248"/>
    </ligandPart>
</feature>
<keyword evidence="5 6" id="KW-0349">Heme</keyword>
<gene>
    <name evidence="8" type="ORF">SmJEL517_g04672</name>
</gene>
<evidence type="ECO:0000256" key="7">
    <source>
        <dbReference type="SAM" id="Phobius"/>
    </source>
</evidence>
<protein>
    <recommendedName>
        <fullName evidence="10">Cytochrome P450</fullName>
    </recommendedName>
</protein>
<dbReference type="InterPro" id="IPR001128">
    <property type="entry name" value="Cyt_P450"/>
</dbReference>
<comment type="caution">
    <text evidence="8">The sequence shown here is derived from an EMBL/GenBank/DDBJ whole genome shotgun (WGS) entry which is preliminary data.</text>
</comment>
<evidence type="ECO:0000256" key="2">
    <source>
        <dbReference type="ARBA" id="ARBA00022723"/>
    </source>
</evidence>
<organism evidence="8 9">
    <name type="scientific">Synchytrium microbalum</name>
    <dbReference type="NCBI Taxonomy" id="1806994"/>
    <lineage>
        <taxon>Eukaryota</taxon>
        <taxon>Fungi</taxon>
        <taxon>Fungi incertae sedis</taxon>
        <taxon>Chytridiomycota</taxon>
        <taxon>Chytridiomycota incertae sedis</taxon>
        <taxon>Chytridiomycetes</taxon>
        <taxon>Synchytriales</taxon>
        <taxon>Synchytriaceae</taxon>
        <taxon>Synchytrium</taxon>
    </lineage>
</organism>
<dbReference type="PROSITE" id="PS00086">
    <property type="entry name" value="CYTOCHROME_P450"/>
    <property type="match status" value="1"/>
</dbReference>
<dbReference type="PRINTS" id="PR00463">
    <property type="entry name" value="EP450I"/>
</dbReference>
<evidence type="ECO:0000313" key="9">
    <source>
        <dbReference type="Proteomes" id="UP000319731"/>
    </source>
</evidence>
<feature type="transmembrane region" description="Helical" evidence="7">
    <location>
        <begin position="6"/>
        <end position="28"/>
    </location>
</feature>
<dbReference type="InterPro" id="IPR036396">
    <property type="entry name" value="Cyt_P450_sf"/>
</dbReference>
<dbReference type="AlphaFoldDB" id="A0A507C3M9"/>
<evidence type="ECO:0000256" key="1">
    <source>
        <dbReference type="ARBA" id="ARBA00010617"/>
    </source>
</evidence>
<dbReference type="GO" id="GO:0005506">
    <property type="term" value="F:iron ion binding"/>
    <property type="evidence" value="ECO:0007669"/>
    <property type="project" value="InterPro"/>
</dbReference>
<dbReference type="EMBL" id="QEAO01000034">
    <property type="protein sequence ID" value="TPX32165.1"/>
    <property type="molecule type" value="Genomic_DNA"/>
</dbReference>
<sequence length="534" mass="59947">MGIESILVVIGKASLTTVAAGIATYVVLRLVYNDRGVFAPPVRKDLAIAAGAIPLLGHTYTSRQNMNWRLDRSLENSKQYGPVFQLTVPNIRIVVTTDVDDLAHIMGDPYNYRKGIKPSDYKLLEDLLGHGIFNSDGAEWRSQRKIAANIFNVKNFVGLFADAFSEEARLICMHLDKAASKGLIVEMQDLLLRSTLNSFVKISMGVSIGALEVEARDVNGVYTLPDVDFMQSFDGCAAIIARRGPWWRYVEPYTESGKKMKKYAQVMNDFASRIVQEKRAKIEAGKTLPNKDLLDLFMQNGNEDGSELSTSQLRDIVMNFIIAGRDTTSQTLSWCLWNVSTRPDVEKQMYDEIISVVGQTQDISYEHCKSMKYVTAVFNETLRLYPNVPAATKRVVKDDILPGTHTKVYAGEVVSWSSYVRGRLESIWGPDASDFKPSRWIMEDGSLMKPSAAKWPAFNLGPRICLGMGLATQEGICFLATILRRYHLELVNDDEPRHWGDPKGKRGRYGLSLTLSMRGGVEFKIHPRKNGFQY</sequence>
<proteinExistence type="inferred from homology"/>
<dbReference type="RefSeq" id="XP_031023427.1">
    <property type="nucleotide sequence ID" value="XM_031170600.1"/>
</dbReference>
<keyword evidence="7" id="KW-0472">Membrane</keyword>
<dbReference type="GO" id="GO:0006629">
    <property type="term" value="P:lipid metabolic process"/>
    <property type="evidence" value="ECO:0007669"/>
    <property type="project" value="UniProtKB-ARBA"/>
</dbReference>
<dbReference type="SUPFAM" id="SSF48264">
    <property type="entry name" value="Cytochrome P450"/>
    <property type="match status" value="1"/>
</dbReference>
<evidence type="ECO:0008006" key="10">
    <source>
        <dbReference type="Google" id="ProtNLM"/>
    </source>
</evidence>
<dbReference type="InterPro" id="IPR002401">
    <property type="entry name" value="Cyt_P450_E_grp-I"/>
</dbReference>
<dbReference type="Pfam" id="PF00067">
    <property type="entry name" value="p450"/>
    <property type="match status" value="1"/>
</dbReference>
<dbReference type="GO" id="GO:0020037">
    <property type="term" value="F:heme binding"/>
    <property type="evidence" value="ECO:0007669"/>
    <property type="project" value="InterPro"/>
</dbReference>
<dbReference type="OrthoDB" id="1470350at2759"/>
<keyword evidence="4 5" id="KW-0408">Iron</keyword>
<dbReference type="Gene3D" id="1.10.630.10">
    <property type="entry name" value="Cytochrome P450"/>
    <property type="match status" value="1"/>
</dbReference>
<dbReference type="GeneID" id="42005897"/>
<dbReference type="PRINTS" id="PR00385">
    <property type="entry name" value="P450"/>
</dbReference>
<keyword evidence="3 6" id="KW-0560">Oxidoreductase</keyword>